<sequence>MNSSALVSIPTISSSLSPPPNTLTSSSSSSPTISSSSSSHSLPKNPSSSSKSHSTSGLLLMHGILGIDIRIDGRRPVSTFEVEHRRLFKGQLALPAFDPPVGTAARGGRAEAPDVVGYDPEMELYDRAALEREAEEVPRPARYGGGLHLRHFGFSDC</sequence>
<reference evidence="2" key="2">
    <citation type="submission" date="2023-06" db="EMBL/GenBank/DDBJ databases">
        <authorList>
            <person name="Ma L."/>
            <person name="Liu K.-W."/>
            <person name="Li Z."/>
            <person name="Hsiao Y.-Y."/>
            <person name="Qi Y."/>
            <person name="Fu T."/>
            <person name="Tang G."/>
            <person name="Zhang D."/>
            <person name="Sun W.-H."/>
            <person name="Liu D.-K."/>
            <person name="Li Y."/>
            <person name="Chen G.-Z."/>
            <person name="Liu X.-D."/>
            <person name="Liao X.-Y."/>
            <person name="Jiang Y.-T."/>
            <person name="Yu X."/>
            <person name="Hao Y."/>
            <person name="Huang J."/>
            <person name="Zhao X.-W."/>
            <person name="Ke S."/>
            <person name="Chen Y.-Y."/>
            <person name="Wu W.-L."/>
            <person name="Hsu J.-L."/>
            <person name="Lin Y.-F."/>
            <person name="Huang M.-D."/>
            <person name="Li C.-Y."/>
            <person name="Huang L."/>
            <person name="Wang Z.-W."/>
            <person name="Zhao X."/>
            <person name="Zhong W.-Y."/>
            <person name="Peng D.-H."/>
            <person name="Ahmad S."/>
            <person name="Lan S."/>
            <person name="Zhang J.-S."/>
            <person name="Tsai W.-C."/>
            <person name="Van De Peer Y."/>
            <person name="Liu Z.-J."/>
        </authorList>
    </citation>
    <scope>NUCLEOTIDE SEQUENCE</scope>
    <source>
        <strain evidence="2">SCP</strain>
        <tissue evidence="2">Leaves</tissue>
    </source>
</reference>
<accession>A0AAV9BQF0</accession>
<dbReference type="Proteomes" id="UP001179952">
    <property type="component" value="Unassembled WGS sequence"/>
</dbReference>
<reference evidence="2" key="1">
    <citation type="journal article" date="2023" name="Nat. Commun.">
        <title>Diploid and tetraploid genomes of Acorus and the evolution of monocots.</title>
        <authorList>
            <person name="Ma L."/>
            <person name="Liu K.W."/>
            <person name="Li Z."/>
            <person name="Hsiao Y.Y."/>
            <person name="Qi Y."/>
            <person name="Fu T."/>
            <person name="Tang G.D."/>
            <person name="Zhang D."/>
            <person name="Sun W.H."/>
            <person name="Liu D.K."/>
            <person name="Li Y."/>
            <person name="Chen G.Z."/>
            <person name="Liu X.D."/>
            <person name="Liao X.Y."/>
            <person name="Jiang Y.T."/>
            <person name="Yu X."/>
            <person name="Hao Y."/>
            <person name="Huang J."/>
            <person name="Zhao X.W."/>
            <person name="Ke S."/>
            <person name="Chen Y.Y."/>
            <person name="Wu W.L."/>
            <person name="Hsu J.L."/>
            <person name="Lin Y.F."/>
            <person name="Huang M.D."/>
            <person name="Li C.Y."/>
            <person name="Huang L."/>
            <person name="Wang Z.W."/>
            <person name="Zhao X."/>
            <person name="Zhong W.Y."/>
            <person name="Peng D.H."/>
            <person name="Ahmad S."/>
            <person name="Lan S."/>
            <person name="Zhang J.S."/>
            <person name="Tsai W.C."/>
            <person name="Van de Peer Y."/>
            <person name="Liu Z.J."/>
        </authorList>
    </citation>
    <scope>NUCLEOTIDE SEQUENCE</scope>
    <source>
        <strain evidence="2">SCP</strain>
    </source>
</reference>
<evidence type="ECO:0000313" key="2">
    <source>
        <dbReference type="EMBL" id="KAK1278362.1"/>
    </source>
</evidence>
<evidence type="ECO:0000313" key="3">
    <source>
        <dbReference type="Proteomes" id="UP001179952"/>
    </source>
</evidence>
<comment type="caution">
    <text evidence="2">The sequence shown here is derived from an EMBL/GenBank/DDBJ whole genome shotgun (WGS) entry which is preliminary data.</text>
</comment>
<feature type="region of interest" description="Disordered" evidence="1">
    <location>
        <begin position="1"/>
        <end position="55"/>
    </location>
</feature>
<name>A0AAV9BQF0_ACOGR</name>
<evidence type="ECO:0000256" key="1">
    <source>
        <dbReference type="SAM" id="MobiDB-lite"/>
    </source>
</evidence>
<dbReference type="AlphaFoldDB" id="A0AAV9BQF0"/>
<keyword evidence="3" id="KW-1185">Reference proteome</keyword>
<feature type="compositionally biased region" description="Low complexity" evidence="1">
    <location>
        <begin position="8"/>
        <end position="55"/>
    </location>
</feature>
<proteinExistence type="predicted"/>
<protein>
    <submittedName>
        <fullName evidence="2">Uncharacterized protein</fullName>
    </submittedName>
</protein>
<dbReference type="EMBL" id="JAUJYN010000002">
    <property type="protein sequence ID" value="KAK1278362.1"/>
    <property type="molecule type" value="Genomic_DNA"/>
</dbReference>
<gene>
    <name evidence="2" type="ORF">QJS04_geneDACA007135</name>
</gene>
<organism evidence="2 3">
    <name type="scientific">Acorus gramineus</name>
    <name type="common">Dwarf sweet flag</name>
    <dbReference type="NCBI Taxonomy" id="55184"/>
    <lineage>
        <taxon>Eukaryota</taxon>
        <taxon>Viridiplantae</taxon>
        <taxon>Streptophyta</taxon>
        <taxon>Embryophyta</taxon>
        <taxon>Tracheophyta</taxon>
        <taxon>Spermatophyta</taxon>
        <taxon>Magnoliopsida</taxon>
        <taxon>Liliopsida</taxon>
        <taxon>Acoraceae</taxon>
        <taxon>Acorus</taxon>
    </lineage>
</organism>